<evidence type="ECO:0000259" key="5">
    <source>
        <dbReference type="PROSITE" id="PS50022"/>
    </source>
</evidence>
<dbReference type="InterPro" id="IPR029052">
    <property type="entry name" value="Metallo-depent_PP-like"/>
</dbReference>
<dbReference type="Gene3D" id="3.60.21.10">
    <property type="match status" value="1"/>
</dbReference>
<sequence>MKRRIKQAAVVAVAGVLLVQPVTVSSAQTRAESLLSAGKPTTTSSAESDGFGGDYAVDSDLTTRWASAEAGGTEWIAVDLGGPAIVSRVKLTWESAYAKGYQIQASADGVKWTDIKAITDGDGGVDEITGLDVATRHIRVNATVKATKYGVSLWELEVYGARTGDGDIQPPSAPAGLKQTAGTANTITLGWEPAQDNVGVTGYEILRGGNVIGKSATNTFTDTSLASGWDFTYAVRARDAAGNLSPTSATVPAKTEDTGSTDGTVIAVSGDIAKAELPSAHSETAKVVERIKPKYVLTVGDNQYDDGTIAEYRAYYDKTWGKFKSITKPVPGNHEWNNKLAGYKQYFGKIATPNGKPYYSYNIGDFHFVALDSDPVYNGGGSDQVSWLRKDLAANSKSCVIGYWHHPRFNSGQDGDQKSVAPLWNEFSKAKADVVFQGHDHHYERTKPLNTAGHVDEANGVRSVIVGIGGDSLYLNFKAREGVEKIFGKHGVMKLVLKGKSYSWEIIGTDGKLLDQAGPYTCR</sequence>
<proteinExistence type="predicted"/>
<dbReference type="InterPro" id="IPR008979">
    <property type="entry name" value="Galactose-bd-like_sf"/>
</dbReference>
<gene>
    <name evidence="7" type="ORF">SAMN05421504_10436</name>
</gene>
<protein>
    <submittedName>
        <fullName evidence="7">Calcineurin-like phosphoesterase</fullName>
    </submittedName>
</protein>
<evidence type="ECO:0000256" key="1">
    <source>
        <dbReference type="ARBA" id="ARBA00022729"/>
    </source>
</evidence>
<dbReference type="SUPFAM" id="SSF49265">
    <property type="entry name" value="Fibronectin type III"/>
    <property type="match status" value="1"/>
</dbReference>
<dbReference type="EMBL" id="FNON01000004">
    <property type="protein sequence ID" value="SDX95716.1"/>
    <property type="molecule type" value="Genomic_DNA"/>
</dbReference>
<reference evidence="7 8" key="1">
    <citation type="submission" date="2016-10" db="EMBL/GenBank/DDBJ databases">
        <authorList>
            <person name="de Groot N.N."/>
        </authorList>
    </citation>
    <scope>NUCLEOTIDE SEQUENCE [LARGE SCALE GENOMIC DNA]</scope>
    <source>
        <strain evidence="7 8">CPCC 202699</strain>
    </source>
</reference>
<dbReference type="Pfam" id="PF00754">
    <property type="entry name" value="F5_F8_type_C"/>
    <property type="match status" value="1"/>
</dbReference>
<dbReference type="GO" id="GO:0016798">
    <property type="term" value="F:hydrolase activity, acting on glycosyl bonds"/>
    <property type="evidence" value="ECO:0007669"/>
    <property type="project" value="UniProtKB-KW"/>
</dbReference>
<dbReference type="InterPro" id="IPR003961">
    <property type="entry name" value="FN3_dom"/>
</dbReference>
<feature type="signal peptide" evidence="4">
    <location>
        <begin position="1"/>
        <end position="27"/>
    </location>
</feature>
<evidence type="ECO:0000256" key="3">
    <source>
        <dbReference type="ARBA" id="ARBA00023326"/>
    </source>
</evidence>
<keyword evidence="8" id="KW-1185">Reference proteome</keyword>
<dbReference type="InterPro" id="IPR013783">
    <property type="entry name" value="Ig-like_fold"/>
</dbReference>
<dbReference type="RefSeq" id="WP_091290534.1">
    <property type="nucleotide sequence ID" value="NZ_FNON01000004.1"/>
</dbReference>
<dbReference type="OrthoDB" id="9804511at2"/>
<keyword evidence="3" id="KW-0624">Polysaccharide degradation</keyword>
<evidence type="ECO:0000313" key="8">
    <source>
        <dbReference type="Proteomes" id="UP000199515"/>
    </source>
</evidence>
<keyword evidence="2" id="KW-0326">Glycosidase</keyword>
<evidence type="ECO:0000256" key="2">
    <source>
        <dbReference type="ARBA" id="ARBA00023295"/>
    </source>
</evidence>
<feature type="domain" description="Fibronectin type-III" evidence="6">
    <location>
        <begin position="173"/>
        <end position="258"/>
    </location>
</feature>
<feature type="chain" id="PRO_5039157698" evidence="4">
    <location>
        <begin position="28"/>
        <end position="523"/>
    </location>
</feature>
<dbReference type="PANTHER" id="PTHR22953">
    <property type="entry name" value="ACID PHOSPHATASE RELATED"/>
    <property type="match status" value="1"/>
</dbReference>
<dbReference type="InterPro" id="IPR000421">
    <property type="entry name" value="FA58C"/>
</dbReference>
<accession>A0A1H3FXM4</accession>
<feature type="domain" description="F5/8 type C" evidence="5">
    <location>
        <begin position="23"/>
        <end position="161"/>
    </location>
</feature>
<keyword evidence="1 4" id="KW-0732">Signal</keyword>
<organism evidence="7 8">
    <name type="scientific">Amycolatopsis xylanica</name>
    <dbReference type="NCBI Taxonomy" id="589385"/>
    <lineage>
        <taxon>Bacteria</taxon>
        <taxon>Bacillati</taxon>
        <taxon>Actinomycetota</taxon>
        <taxon>Actinomycetes</taxon>
        <taxon>Pseudonocardiales</taxon>
        <taxon>Pseudonocardiaceae</taxon>
        <taxon>Amycolatopsis</taxon>
    </lineage>
</organism>
<dbReference type="InterPro" id="IPR039331">
    <property type="entry name" value="PAPs-like"/>
</dbReference>
<dbReference type="AlphaFoldDB" id="A0A1H3FXM4"/>
<dbReference type="SUPFAM" id="SSF56300">
    <property type="entry name" value="Metallo-dependent phosphatases"/>
    <property type="match status" value="1"/>
</dbReference>
<dbReference type="SMART" id="SM00231">
    <property type="entry name" value="FA58C"/>
    <property type="match status" value="1"/>
</dbReference>
<dbReference type="CDD" id="cd00063">
    <property type="entry name" value="FN3"/>
    <property type="match status" value="1"/>
</dbReference>
<evidence type="ECO:0000259" key="6">
    <source>
        <dbReference type="PROSITE" id="PS50853"/>
    </source>
</evidence>
<dbReference type="Pfam" id="PF00041">
    <property type="entry name" value="fn3"/>
    <property type="match status" value="1"/>
</dbReference>
<dbReference type="Proteomes" id="UP000199515">
    <property type="component" value="Unassembled WGS sequence"/>
</dbReference>
<dbReference type="PANTHER" id="PTHR22953:SF153">
    <property type="entry name" value="PURPLE ACID PHOSPHATASE"/>
    <property type="match status" value="1"/>
</dbReference>
<dbReference type="GO" id="GO:0000272">
    <property type="term" value="P:polysaccharide catabolic process"/>
    <property type="evidence" value="ECO:0007669"/>
    <property type="project" value="UniProtKB-KW"/>
</dbReference>
<dbReference type="Gene3D" id="2.60.40.10">
    <property type="entry name" value="Immunoglobulins"/>
    <property type="match status" value="1"/>
</dbReference>
<dbReference type="Pfam" id="PF00149">
    <property type="entry name" value="Metallophos"/>
    <property type="match status" value="1"/>
</dbReference>
<dbReference type="STRING" id="589385.SAMN05421504_10436"/>
<dbReference type="SUPFAM" id="SSF49785">
    <property type="entry name" value="Galactose-binding domain-like"/>
    <property type="match status" value="1"/>
</dbReference>
<dbReference type="GO" id="GO:0003993">
    <property type="term" value="F:acid phosphatase activity"/>
    <property type="evidence" value="ECO:0007669"/>
    <property type="project" value="InterPro"/>
</dbReference>
<dbReference type="SMART" id="SM00060">
    <property type="entry name" value="FN3"/>
    <property type="match status" value="1"/>
</dbReference>
<dbReference type="PROSITE" id="PS50853">
    <property type="entry name" value="FN3"/>
    <property type="match status" value="1"/>
</dbReference>
<name>A0A1H3FXM4_9PSEU</name>
<evidence type="ECO:0000256" key="4">
    <source>
        <dbReference type="SAM" id="SignalP"/>
    </source>
</evidence>
<keyword evidence="2" id="KW-0378">Hydrolase</keyword>
<dbReference type="PROSITE" id="PS50022">
    <property type="entry name" value="FA58C_3"/>
    <property type="match status" value="1"/>
</dbReference>
<dbReference type="InterPro" id="IPR036116">
    <property type="entry name" value="FN3_sf"/>
</dbReference>
<dbReference type="Gene3D" id="2.60.120.260">
    <property type="entry name" value="Galactose-binding domain-like"/>
    <property type="match status" value="1"/>
</dbReference>
<keyword evidence="3" id="KW-0119">Carbohydrate metabolism</keyword>
<dbReference type="InterPro" id="IPR004843">
    <property type="entry name" value="Calcineurin-like_PHP"/>
</dbReference>
<evidence type="ECO:0000313" key="7">
    <source>
        <dbReference type="EMBL" id="SDX95716.1"/>
    </source>
</evidence>